<dbReference type="Gene3D" id="3.30.1330.60">
    <property type="entry name" value="OmpA-like domain"/>
    <property type="match status" value="1"/>
</dbReference>
<dbReference type="PANTHER" id="PTHR30329">
    <property type="entry name" value="STATOR ELEMENT OF FLAGELLAR MOTOR COMPLEX"/>
    <property type="match status" value="1"/>
</dbReference>
<dbReference type="InterPro" id="IPR036737">
    <property type="entry name" value="OmpA-like_sf"/>
</dbReference>
<reference evidence="6 7" key="1">
    <citation type="submission" date="2018-05" db="EMBL/GenBank/DDBJ databases">
        <title>Genomic Encyclopedia of Archaeal and Bacterial Type Strains, Phase II (KMG-II): from individual species to whole genera.</title>
        <authorList>
            <person name="Goeker M."/>
        </authorList>
    </citation>
    <scope>NUCLEOTIDE SEQUENCE [LARGE SCALE GENOMIC DNA]</scope>
    <source>
        <strain evidence="6 7">DSM 22214</strain>
    </source>
</reference>
<name>A0A316EH43_9BACT</name>
<proteinExistence type="predicted"/>
<dbReference type="InterPro" id="IPR006665">
    <property type="entry name" value="OmpA-like"/>
</dbReference>
<accession>A0A316EH43</accession>
<comment type="subcellular location">
    <subcellularLocation>
        <location evidence="1">Cell outer membrane</location>
    </subcellularLocation>
</comment>
<evidence type="ECO:0000256" key="3">
    <source>
        <dbReference type="ARBA" id="ARBA00023237"/>
    </source>
</evidence>
<evidence type="ECO:0000313" key="6">
    <source>
        <dbReference type="EMBL" id="PWK29394.1"/>
    </source>
</evidence>
<evidence type="ECO:0000256" key="4">
    <source>
        <dbReference type="PROSITE-ProRule" id="PRU00473"/>
    </source>
</evidence>
<feature type="domain" description="OmpA-like" evidence="5">
    <location>
        <begin position="342"/>
        <end position="458"/>
    </location>
</feature>
<evidence type="ECO:0000256" key="2">
    <source>
        <dbReference type="ARBA" id="ARBA00023136"/>
    </source>
</evidence>
<keyword evidence="3" id="KW-0998">Cell outer membrane</keyword>
<dbReference type="PRINTS" id="PR01021">
    <property type="entry name" value="OMPADOMAIN"/>
</dbReference>
<dbReference type="InterPro" id="IPR006664">
    <property type="entry name" value="OMP_bac"/>
</dbReference>
<comment type="caution">
    <text evidence="6">The sequence shown here is derived from an EMBL/GenBank/DDBJ whole genome shotgun (WGS) entry which is preliminary data.</text>
</comment>
<dbReference type="AlphaFoldDB" id="A0A316EH43"/>
<organism evidence="6 7">
    <name type="scientific">Arcicella aurantiaca</name>
    <dbReference type="NCBI Taxonomy" id="591202"/>
    <lineage>
        <taxon>Bacteria</taxon>
        <taxon>Pseudomonadati</taxon>
        <taxon>Bacteroidota</taxon>
        <taxon>Cytophagia</taxon>
        <taxon>Cytophagales</taxon>
        <taxon>Flectobacillaceae</taxon>
        <taxon>Arcicella</taxon>
    </lineage>
</organism>
<dbReference type="Proteomes" id="UP000245489">
    <property type="component" value="Unassembled WGS sequence"/>
</dbReference>
<dbReference type="PROSITE" id="PS51123">
    <property type="entry name" value="OMPA_2"/>
    <property type="match status" value="1"/>
</dbReference>
<dbReference type="PANTHER" id="PTHR30329:SF21">
    <property type="entry name" value="LIPOPROTEIN YIAD-RELATED"/>
    <property type="match status" value="1"/>
</dbReference>
<protein>
    <submittedName>
        <fullName evidence="6">OmpA family protein</fullName>
    </submittedName>
</protein>
<dbReference type="Pfam" id="PF00691">
    <property type="entry name" value="OmpA"/>
    <property type="match status" value="1"/>
</dbReference>
<evidence type="ECO:0000256" key="1">
    <source>
        <dbReference type="ARBA" id="ARBA00004442"/>
    </source>
</evidence>
<dbReference type="SUPFAM" id="SSF103088">
    <property type="entry name" value="OmpA-like"/>
    <property type="match status" value="1"/>
</dbReference>
<dbReference type="EMBL" id="QGGO01000001">
    <property type="protein sequence ID" value="PWK29394.1"/>
    <property type="molecule type" value="Genomic_DNA"/>
</dbReference>
<evidence type="ECO:0000313" key="7">
    <source>
        <dbReference type="Proteomes" id="UP000245489"/>
    </source>
</evidence>
<dbReference type="OrthoDB" id="951004at2"/>
<dbReference type="RefSeq" id="WP_109741020.1">
    <property type="nucleotide sequence ID" value="NZ_QGGO01000001.1"/>
</dbReference>
<keyword evidence="7" id="KW-1185">Reference proteome</keyword>
<gene>
    <name evidence="6" type="ORF">LV89_00234</name>
</gene>
<dbReference type="GO" id="GO:0009279">
    <property type="term" value="C:cell outer membrane"/>
    <property type="evidence" value="ECO:0007669"/>
    <property type="project" value="UniProtKB-SubCell"/>
</dbReference>
<dbReference type="InterPro" id="IPR009282">
    <property type="entry name" value="DUF937"/>
</dbReference>
<evidence type="ECO:0000259" key="5">
    <source>
        <dbReference type="PROSITE" id="PS51123"/>
    </source>
</evidence>
<keyword evidence="2 4" id="KW-0472">Membrane</keyword>
<dbReference type="Pfam" id="PF06078">
    <property type="entry name" value="DUF937"/>
    <property type="match status" value="1"/>
</dbReference>
<sequence length="458" mass="48977">MNLFGELKELLLGDVANKASNLLGEKEDKVKTAIEGLIPTFVGGLMKRASNEAGATTLMNVVKKGNHDGSIIEQIGNLVNNKDNFAQVVEKGNGLVSMLLPDKKSSIATMISQFAGVRNSSATSLLSIVAPIVVGKLGKMVATQNLDKAGLANTLLDQRSILLDETPENLQTKMIDVLGLSTFLSEEIKPVQFAPGGIKSNGIPTPPVNKPTEHREVTYSNKDYDSEEGSGMSIPKWLLPTILIAAVLGGIGYFAANYDWSSLSSSKVEPDSAQLEQVTNAKIDTTNLTKDSAAVKVDSSAAAVTVPTTTAVGISLPNGQKVDLTEGSFNFKFAKYLTDSSAKANQSFTFDNLNFESNTNTLVAGSEKTVQDLAKIMSAYPRVQVKLIGYTDNTGDSLQNRKLSFKRAFAVKNLLVANGVQDLRIDFAGKGALNPIASNATEEGKAKNRRIEMKVVKK</sequence>
<dbReference type="CDD" id="cd07185">
    <property type="entry name" value="OmpA_C-like"/>
    <property type="match status" value="1"/>
</dbReference>
<dbReference type="InterPro" id="IPR050330">
    <property type="entry name" value="Bact_OuterMem_StrucFunc"/>
</dbReference>